<proteinExistence type="predicted"/>
<name>A0ABN4AQ57_EMTOG</name>
<reference evidence="1 2" key="1">
    <citation type="submission" date="2011-07" db="EMBL/GenBank/DDBJ databases">
        <title>The complete genome of chromosome of Emticicia oligotrophica DSM 17448.</title>
        <authorList>
            <consortium name="US DOE Joint Genome Institute (JGI-PGF)"/>
            <person name="Lucas S."/>
            <person name="Han J."/>
            <person name="Lapidus A."/>
            <person name="Bruce D."/>
            <person name="Goodwin L."/>
            <person name="Pitluck S."/>
            <person name="Peters L."/>
            <person name="Kyrpides N."/>
            <person name="Mavromatis K."/>
            <person name="Ivanova N."/>
            <person name="Ovchinnikova G."/>
            <person name="Teshima H."/>
            <person name="Detter J.C."/>
            <person name="Tapia R."/>
            <person name="Han C."/>
            <person name="Land M."/>
            <person name="Hauser L."/>
            <person name="Markowitz V."/>
            <person name="Cheng J.-F."/>
            <person name="Hugenholtz P."/>
            <person name="Woyke T."/>
            <person name="Wu D."/>
            <person name="Tindall B."/>
            <person name="Pomrenke H."/>
            <person name="Brambilla E."/>
            <person name="Klenk H.-P."/>
            <person name="Eisen J.A."/>
        </authorList>
    </citation>
    <scope>NUCLEOTIDE SEQUENCE [LARGE SCALE GENOMIC DNA]</scope>
    <source>
        <strain evidence="1 2">DSM 17448</strain>
    </source>
</reference>
<protein>
    <submittedName>
        <fullName evidence="1">Uncharacterized protein</fullName>
    </submittedName>
</protein>
<evidence type="ECO:0000313" key="2">
    <source>
        <dbReference type="Proteomes" id="UP000002875"/>
    </source>
</evidence>
<dbReference type="Proteomes" id="UP000002875">
    <property type="component" value="Chromosome"/>
</dbReference>
<keyword evidence="2" id="KW-1185">Reference proteome</keyword>
<evidence type="ECO:0000313" key="1">
    <source>
        <dbReference type="EMBL" id="AFK04528.1"/>
    </source>
</evidence>
<dbReference type="EMBL" id="CP002961">
    <property type="protein sequence ID" value="AFK04528.1"/>
    <property type="molecule type" value="Genomic_DNA"/>
</dbReference>
<organism evidence="1 2">
    <name type="scientific">Emticicia oligotrophica (strain DSM 17448 / CIP 109782 / MTCC 6937 / GPTSA100-15)</name>
    <dbReference type="NCBI Taxonomy" id="929562"/>
    <lineage>
        <taxon>Bacteria</taxon>
        <taxon>Pseudomonadati</taxon>
        <taxon>Bacteroidota</taxon>
        <taxon>Cytophagia</taxon>
        <taxon>Cytophagales</taxon>
        <taxon>Leadbetterellaceae</taxon>
        <taxon>Emticicia</taxon>
    </lineage>
</organism>
<sequence length="185" mass="22160">MPKNLIDPNYRAEFGDSLDIEILKKEIENFENIEKMLPIERPIKLRNFKVNHCYTINDNTYILTTLVEFENLVTPRPVINAMDVCDLNFKILIDYKNSKLIIYSDIYTELFDKQLRKEFADLIYEFLINGNELEGHFSPKFKQIKNEYSNLTDDELNYLVRIRTELSVEEQDILFIELEKRHNNR</sequence>
<accession>A0ABN4AQ57</accession>
<gene>
    <name evidence="1" type="ordered locus">Emtol_3399</name>
</gene>